<accession>A0A835Z7W7</accession>
<reference evidence="2" key="1">
    <citation type="submission" date="2021-02" db="EMBL/GenBank/DDBJ databases">
        <title>First Annotated Genome of the Yellow-green Alga Tribonema minus.</title>
        <authorList>
            <person name="Mahan K.M."/>
        </authorList>
    </citation>
    <scope>NUCLEOTIDE SEQUENCE</scope>
    <source>
        <strain evidence="2">UTEX B ZZ1240</strain>
    </source>
</reference>
<evidence type="ECO:0000259" key="1">
    <source>
        <dbReference type="Pfam" id="PF00092"/>
    </source>
</evidence>
<sequence>MANDGSGGTDGIMMSMAHLSLGGIGGGMVSPFEGTIAHKNITTIAAPAEHYFIIDVSSSMSGDRIEGVLKGLNGMMFSGKSHVRANDTITVFTFKGHAVRNVMDSQRPGDIDWNKLKRDTKIGDGTNMFDAIVAVMGHIRQVRSNMYARMRDERTVYAYCFTDGEDTSSTSCTINDASDILTNMEPGNGISSFSFFLMTYGMRSSLTKEYKRVLCTRKYIHIIAGGSHAGSTVRDMADMYRGVTTIVTQGRSFVVNQRAGV</sequence>
<dbReference type="InterPro" id="IPR036465">
    <property type="entry name" value="vWFA_dom_sf"/>
</dbReference>
<evidence type="ECO:0000313" key="2">
    <source>
        <dbReference type="EMBL" id="KAG5185014.1"/>
    </source>
</evidence>
<dbReference type="Proteomes" id="UP000664859">
    <property type="component" value="Unassembled WGS sequence"/>
</dbReference>
<dbReference type="InterPro" id="IPR002035">
    <property type="entry name" value="VWF_A"/>
</dbReference>
<dbReference type="Pfam" id="PF00092">
    <property type="entry name" value="VWA"/>
    <property type="match status" value="1"/>
</dbReference>
<dbReference type="EMBL" id="JAFCMP010000146">
    <property type="protein sequence ID" value="KAG5185014.1"/>
    <property type="molecule type" value="Genomic_DNA"/>
</dbReference>
<keyword evidence="3" id="KW-1185">Reference proteome</keyword>
<gene>
    <name evidence="2" type="ORF">JKP88DRAFT_313704</name>
</gene>
<feature type="domain" description="VWFA" evidence="1">
    <location>
        <begin position="51"/>
        <end position="195"/>
    </location>
</feature>
<protein>
    <recommendedName>
        <fullName evidence="1">VWFA domain-containing protein</fullName>
    </recommendedName>
</protein>
<organism evidence="2 3">
    <name type="scientific">Tribonema minus</name>
    <dbReference type="NCBI Taxonomy" id="303371"/>
    <lineage>
        <taxon>Eukaryota</taxon>
        <taxon>Sar</taxon>
        <taxon>Stramenopiles</taxon>
        <taxon>Ochrophyta</taxon>
        <taxon>PX clade</taxon>
        <taxon>Xanthophyceae</taxon>
        <taxon>Tribonematales</taxon>
        <taxon>Tribonemataceae</taxon>
        <taxon>Tribonema</taxon>
    </lineage>
</organism>
<dbReference type="Gene3D" id="3.40.50.410">
    <property type="entry name" value="von Willebrand factor, type A domain"/>
    <property type="match status" value="1"/>
</dbReference>
<evidence type="ECO:0000313" key="3">
    <source>
        <dbReference type="Proteomes" id="UP000664859"/>
    </source>
</evidence>
<dbReference type="SUPFAM" id="SSF53300">
    <property type="entry name" value="vWA-like"/>
    <property type="match status" value="1"/>
</dbReference>
<proteinExistence type="predicted"/>
<dbReference type="CDD" id="cd00198">
    <property type="entry name" value="vWFA"/>
    <property type="match status" value="1"/>
</dbReference>
<dbReference type="AlphaFoldDB" id="A0A835Z7W7"/>
<name>A0A835Z7W7_9STRA</name>
<comment type="caution">
    <text evidence="2">The sequence shown here is derived from an EMBL/GenBank/DDBJ whole genome shotgun (WGS) entry which is preliminary data.</text>
</comment>